<accession>A0A1I1XMN5</accession>
<gene>
    <name evidence="2" type="ORF">SAMN02799615_00268</name>
</gene>
<evidence type="ECO:0000313" key="2">
    <source>
        <dbReference type="EMBL" id="SFE07003.1"/>
    </source>
</evidence>
<protein>
    <submittedName>
        <fullName evidence="2">Uncharacterized protein</fullName>
    </submittedName>
</protein>
<feature type="chain" id="PRO_5011481217" evidence="1">
    <location>
        <begin position="34"/>
        <end position="284"/>
    </location>
</feature>
<proteinExistence type="predicted"/>
<dbReference type="CDD" id="cd20897">
    <property type="entry name" value="Smlt3025-like"/>
    <property type="match status" value="1"/>
</dbReference>
<name>A0A1I1XMN5_9GAMM</name>
<feature type="signal peptide" evidence="1">
    <location>
        <begin position="1"/>
        <end position="33"/>
    </location>
</feature>
<keyword evidence="3" id="KW-1185">Reference proteome</keyword>
<keyword evidence="1" id="KW-0732">Signal</keyword>
<sequence>MQAKASGMRLMLACLAAWACQAAMATASMPASASVSSAAAPVAGQAWTGYSDRPVPARLGPNTFRFPMNLYESQVGPDRDGARLNLAWPALEALPAGARAAAGYSETWGSRSIDIDLRYMERPLLDALLPALINEGPPGRSFAAPDDPAQHRSLRIEGEPVHGLTPYYADPGKLAAYFRAHGIDASGDNLARNGDDWYLARDEAGRLRTVIVCTSRTIAGARLIGGKLQNTPPGVERGGCRQTFTVPAYGLRISVFYLRAYLVDWKRIEERISGLLERYRATPP</sequence>
<dbReference type="Proteomes" id="UP000199477">
    <property type="component" value="Unassembled WGS sequence"/>
</dbReference>
<dbReference type="STRING" id="500610.SAMN02799615_00268"/>
<organism evidence="2 3">
    <name type="scientific">Dyella marensis</name>
    <dbReference type="NCBI Taxonomy" id="500610"/>
    <lineage>
        <taxon>Bacteria</taxon>
        <taxon>Pseudomonadati</taxon>
        <taxon>Pseudomonadota</taxon>
        <taxon>Gammaproteobacteria</taxon>
        <taxon>Lysobacterales</taxon>
        <taxon>Rhodanobacteraceae</taxon>
        <taxon>Dyella</taxon>
    </lineage>
</organism>
<dbReference type="EMBL" id="FONH01000001">
    <property type="protein sequence ID" value="SFE07003.1"/>
    <property type="molecule type" value="Genomic_DNA"/>
</dbReference>
<dbReference type="AlphaFoldDB" id="A0A1I1XMN5"/>
<evidence type="ECO:0000256" key="1">
    <source>
        <dbReference type="SAM" id="SignalP"/>
    </source>
</evidence>
<evidence type="ECO:0000313" key="3">
    <source>
        <dbReference type="Proteomes" id="UP000199477"/>
    </source>
</evidence>
<dbReference type="InterPro" id="IPR049732">
    <property type="entry name" value="Smlt3025-like"/>
</dbReference>
<reference evidence="3" key="1">
    <citation type="submission" date="2016-10" db="EMBL/GenBank/DDBJ databases">
        <authorList>
            <person name="Varghese N."/>
            <person name="Submissions S."/>
        </authorList>
    </citation>
    <scope>NUCLEOTIDE SEQUENCE [LARGE SCALE GENOMIC DNA]</scope>
    <source>
        <strain evidence="3">UNC178MFTsu3.1</strain>
    </source>
</reference>